<dbReference type="Gene3D" id="3.90.1150.10">
    <property type="entry name" value="Aspartate Aminotransferase, domain 1"/>
    <property type="match status" value="1"/>
</dbReference>
<dbReference type="EMBL" id="CP028475">
    <property type="protein sequence ID" value="AVW92275.1"/>
    <property type="molecule type" value="Genomic_DNA"/>
</dbReference>
<dbReference type="PANTHER" id="PTHR43525">
    <property type="entry name" value="PROTEIN MALY"/>
    <property type="match status" value="1"/>
</dbReference>
<evidence type="ECO:0000256" key="2">
    <source>
        <dbReference type="ARBA" id="ARBA00022898"/>
    </source>
</evidence>
<dbReference type="InterPro" id="IPR027619">
    <property type="entry name" value="C-S_lyase_PatB-like"/>
</dbReference>
<accession>A0A2R4M526</accession>
<dbReference type="InterPro" id="IPR015422">
    <property type="entry name" value="PyrdxlP-dep_Trfase_small"/>
</dbReference>
<evidence type="ECO:0000256" key="5">
    <source>
        <dbReference type="RuleBase" id="RU000481"/>
    </source>
</evidence>
<dbReference type="AlphaFoldDB" id="A0A2R4M526"/>
<dbReference type="InterPro" id="IPR015424">
    <property type="entry name" value="PyrdxlP-dep_Trfase"/>
</dbReference>
<dbReference type="EC" id="2.6.1.-" evidence="5"/>
<dbReference type="GO" id="GO:0016829">
    <property type="term" value="F:lyase activity"/>
    <property type="evidence" value="ECO:0007669"/>
    <property type="project" value="UniProtKB-KW"/>
</dbReference>
<dbReference type="Gene3D" id="3.40.640.10">
    <property type="entry name" value="Type I PLP-dependent aspartate aminotransferase-like (Major domain)"/>
    <property type="match status" value="1"/>
</dbReference>
<dbReference type="RefSeq" id="WP_107720774.1">
    <property type="nucleotide sequence ID" value="NZ_CP028475.1"/>
</dbReference>
<dbReference type="GO" id="GO:0008483">
    <property type="term" value="F:transaminase activity"/>
    <property type="evidence" value="ECO:0007669"/>
    <property type="project" value="UniProtKB-KW"/>
</dbReference>
<keyword evidence="5 7" id="KW-0032">Aminotransferase</keyword>
<dbReference type="InterPro" id="IPR015421">
    <property type="entry name" value="PyrdxlP-dep_Trfase_major"/>
</dbReference>
<keyword evidence="5 7" id="KW-0808">Transferase</keyword>
<dbReference type="InterPro" id="IPR051798">
    <property type="entry name" value="Class-II_PLP-Dep_Aminotrans"/>
</dbReference>
<dbReference type="Pfam" id="PF00155">
    <property type="entry name" value="Aminotran_1_2"/>
    <property type="match status" value="1"/>
</dbReference>
<proteinExistence type="inferred from homology"/>
<dbReference type="KEGG" id="cbak:DA792_15235"/>
<dbReference type="SUPFAM" id="SSF53383">
    <property type="entry name" value="PLP-dependent transferases"/>
    <property type="match status" value="1"/>
</dbReference>
<sequence>MTHYSFDTMYDRVATRSSKWTMTHAALGIPPSPDVLPMWVADMDFKAPDFITEAVHALADAGDFGYFAHIDSMFEAVQWWIKTRHAWDIDTDWITATASLGNAIAFSIQTWTEPGDAVAIFTPVYHEFASKIARNGRTVTELPLSVTEAGLLPDFDAFDALMTGREKILLLSSPHNPAGHVWTRKELRQIVDFCARHDLLLVSDEVHHDLILTGHSHTPTALVAPEYASRLVTMTSASKTFSIAGTRLGCVTISDPVLRREFRNTVHKADLAPNLLGTVLTRACLSEKGAKWVDALTLYLSENARIFANGIADLPGLSHVQLEGTYLAWVDFSGTGMEASEIWRRVTEEAKIAPSPGAPFGTGGELGLRFNLGTQAARVTEAVSRLKSAFSDLQ</sequence>
<feature type="domain" description="Aminotransferase class I/classII large" evidence="6">
    <location>
        <begin position="64"/>
        <end position="386"/>
    </location>
</feature>
<name>A0A2R4M526_9RHOB</name>
<reference evidence="7 8" key="1">
    <citation type="submission" date="2018-03" db="EMBL/GenBank/DDBJ databases">
        <title>The Complete Genome of Celeribacter baekdonensis strain LH4, a Thiosulfate-Oxidizing Alphaproteobacterium Isolated from Gulf of Mexico Continental Slope Sediments.</title>
        <authorList>
            <person name="Flood B.E."/>
            <person name="Bailey J.V."/>
            <person name="Leprich D."/>
        </authorList>
    </citation>
    <scope>NUCLEOTIDE SEQUENCE [LARGE SCALE GENOMIC DNA]</scope>
    <source>
        <strain evidence="7 8">LH4</strain>
    </source>
</reference>
<evidence type="ECO:0000313" key="8">
    <source>
        <dbReference type="Proteomes" id="UP000241447"/>
    </source>
</evidence>
<comment type="cofactor">
    <cofactor evidence="1 5">
        <name>pyridoxal 5'-phosphate</name>
        <dbReference type="ChEBI" id="CHEBI:597326"/>
    </cofactor>
</comment>
<dbReference type="OrthoDB" id="3224382at2"/>
<organism evidence="7 8">
    <name type="scientific">Celeribacter baekdonensis</name>
    <dbReference type="NCBI Taxonomy" id="875171"/>
    <lineage>
        <taxon>Bacteria</taxon>
        <taxon>Pseudomonadati</taxon>
        <taxon>Pseudomonadota</taxon>
        <taxon>Alphaproteobacteria</taxon>
        <taxon>Rhodobacterales</taxon>
        <taxon>Roseobacteraceae</taxon>
        <taxon>Celeribacter</taxon>
    </lineage>
</organism>
<dbReference type="Proteomes" id="UP000241447">
    <property type="component" value="Chromosome"/>
</dbReference>
<dbReference type="PANTHER" id="PTHR43525:SF1">
    <property type="entry name" value="PROTEIN MALY"/>
    <property type="match status" value="1"/>
</dbReference>
<dbReference type="NCBIfam" id="TIGR04350">
    <property type="entry name" value="C_S_lyase_PatB"/>
    <property type="match status" value="1"/>
</dbReference>
<comment type="similarity">
    <text evidence="4">Belongs to the class-II pyridoxal-phosphate-dependent aminotransferase family. MalY/PatB cystathionine beta-lyase subfamily.</text>
</comment>
<comment type="similarity">
    <text evidence="5">Belongs to the class-I pyridoxal-phosphate-dependent aminotransferase family.</text>
</comment>
<keyword evidence="2" id="KW-0663">Pyridoxal phosphate</keyword>
<dbReference type="InterPro" id="IPR004838">
    <property type="entry name" value="NHTrfase_class1_PyrdxlP-BS"/>
</dbReference>
<evidence type="ECO:0000313" key="7">
    <source>
        <dbReference type="EMBL" id="AVW92275.1"/>
    </source>
</evidence>
<dbReference type="GO" id="GO:0030170">
    <property type="term" value="F:pyridoxal phosphate binding"/>
    <property type="evidence" value="ECO:0007669"/>
    <property type="project" value="InterPro"/>
</dbReference>
<gene>
    <name evidence="7" type="ORF">DA792_15235</name>
</gene>
<evidence type="ECO:0000256" key="1">
    <source>
        <dbReference type="ARBA" id="ARBA00001933"/>
    </source>
</evidence>
<protein>
    <recommendedName>
        <fullName evidence="5">Aminotransferase</fullName>
        <ecNumber evidence="5">2.6.1.-</ecNumber>
    </recommendedName>
</protein>
<dbReference type="CDD" id="cd00609">
    <property type="entry name" value="AAT_like"/>
    <property type="match status" value="1"/>
</dbReference>
<evidence type="ECO:0000259" key="6">
    <source>
        <dbReference type="Pfam" id="PF00155"/>
    </source>
</evidence>
<evidence type="ECO:0000256" key="3">
    <source>
        <dbReference type="ARBA" id="ARBA00023239"/>
    </source>
</evidence>
<dbReference type="InterPro" id="IPR004839">
    <property type="entry name" value="Aminotransferase_I/II_large"/>
</dbReference>
<keyword evidence="3" id="KW-0456">Lyase</keyword>
<evidence type="ECO:0000256" key="4">
    <source>
        <dbReference type="ARBA" id="ARBA00037974"/>
    </source>
</evidence>
<dbReference type="PROSITE" id="PS00105">
    <property type="entry name" value="AA_TRANSFER_CLASS_1"/>
    <property type="match status" value="1"/>
</dbReference>